<protein>
    <submittedName>
        <fullName evidence="4">Uncharacterized protein</fullName>
    </submittedName>
</protein>
<feature type="signal peptide" evidence="2">
    <location>
        <begin position="1"/>
        <end position="20"/>
    </location>
</feature>
<evidence type="ECO:0000256" key="1">
    <source>
        <dbReference type="SAM" id="MobiDB-lite"/>
    </source>
</evidence>
<dbReference type="WBParaSite" id="scaffold1152_cov239.g2586">
    <property type="protein sequence ID" value="scaffold1152_cov239.g2586"/>
    <property type="gene ID" value="scaffold1152_cov239.g2586"/>
</dbReference>
<proteinExistence type="predicted"/>
<keyword evidence="3" id="KW-1185">Reference proteome</keyword>
<dbReference type="AlphaFoldDB" id="A0A915LIG6"/>
<reference evidence="4" key="1">
    <citation type="submission" date="2022-11" db="UniProtKB">
        <authorList>
            <consortium name="WormBaseParasite"/>
        </authorList>
    </citation>
    <scope>IDENTIFICATION</scope>
</reference>
<feature type="compositionally biased region" description="Polar residues" evidence="1">
    <location>
        <begin position="64"/>
        <end position="74"/>
    </location>
</feature>
<organism evidence="3 4">
    <name type="scientific">Meloidogyne javanica</name>
    <name type="common">Root-knot nematode worm</name>
    <dbReference type="NCBI Taxonomy" id="6303"/>
    <lineage>
        <taxon>Eukaryota</taxon>
        <taxon>Metazoa</taxon>
        <taxon>Ecdysozoa</taxon>
        <taxon>Nematoda</taxon>
        <taxon>Chromadorea</taxon>
        <taxon>Rhabditida</taxon>
        <taxon>Tylenchina</taxon>
        <taxon>Tylenchomorpha</taxon>
        <taxon>Tylenchoidea</taxon>
        <taxon>Meloidogynidae</taxon>
        <taxon>Meloidogyninae</taxon>
        <taxon>Meloidogyne</taxon>
        <taxon>Meloidogyne incognita group</taxon>
    </lineage>
</organism>
<feature type="compositionally biased region" description="Basic and acidic residues" evidence="1">
    <location>
        <begin position="89"/>
        <end position="99"/>
    </location>
</feature>
<dbReference type="Proteomes" id="UP000887561">
    <property type="component" value="Unplaced"/>
</dbReference>
<keyword evidence="2" id="KW-0732">Signal</keyword>
<feature type="chain" id="PRO_5037196128" evidence="2">
    <location>
        <begin position="21"/>
        <end position="117"/>
    </location>
</feature>
<evidence type="ECO:0000256" key="2">
    <source>
        <dbReference type="SAM" id="SignalP"/>
    </source>
</evidence>
<accession>A0A915LIG6</accession>
<evidence type="ECO:0000313" key="3">
    <source>
        <dbReference type="Proteomes" id="UP000887561"/>
    </source>
</evidence>
<name>A0A915LIG6_MELJA</name>
<evidence type="ECO:0000313" key="4">
    <source>
        <dbReference type="WBParaSite" id="scaffold1152_cov239.g2586"/>
    </source>
</evidence>
<feature type="region of interest" description="Disordered" evidence="1">
    <location>
        <begin position="50"/>
        <end position="117"/>
    </location>
</feature>
<sequence length="117" mass="13206">MSKYLFFTIILIVTASINNAFIFKTDCSKAPPEMQTTCRGMQNSMRMSMDKMAADQPPVPVTQEPVNEPSTQKEMATEQPPIPNTEEPVNEHSTPKEMDYPTTKATCHEECKDEDCE</sequence>